<comment type="similarity">
    <text evidence="1">Belongs to the type-I restriction system S methylase family.</text>
</comment>
<sequence length="142" mass="16422">ELSEIAEDEIPFEIPTAWKWVKLGNVINYFMGKTPPRAEPEWWGRDIPWISISDMSDYGFIKMSKELVSTKAINEKFTRISRAGTLLMSFKLTVGRTSILDTDAVHNEAIISILPYVDSSNSFRDYLFYFLPTIVQWGNYKN</sequence>
<dbReference type="Gene3D" id="3.90.220.20">
    <property type="entry name" value="DNA methylase specificity domains"/>
    <property type="match status" value="1"/>
</dbReference>
<evidence type="ECO:0000259" key="5">
    <source>
        <dbReference type="Pfam" id="PF01420"/>
    </source>
</evidence>
<dbReference type="GO" id="GO:0003677">
    <property type="term" value="F:DNA binding"/>
    <property type="evidence" value="ECO:0007669"/>
    <property type="project" value="UniProtKB-KW"/>
</dbReference>
<dbReference type="Pfam" id="PF01420">
    <property type="entry name" value="Methylase_S"/>
    <property type="match status" value="1"/>
</dbReference>
<keyword evidence="3" id="KW-0238">DNA-binding</keyword>
<dbReference type="GO" id="GO:0009307">
    <property type="term" value="P:DNA restriction-modification system"/>
    <property type="evidence" value="ECO:0007669"/>
    <property type="project" value="UniProtKB-KW"/>
</dbReference>
<evidence type="ECO:0000256" key="3">
    <source>
        <dbReference type="ARBA" id="ARBA00023125"/>
    </source>
</evidence>
<evidence type="ECO:0000256" key="1">
    <source>
        <dbReference type="ARBA" id="ARBA00010923"/>
    </source>
</evidence>
<dbReference type="SUPFAM" id="SSF116734">
    <property type="entry name" value="DNA methylase specificity domain"/>
    <property type="match status" value="1"/>
</dbReference>
<gene>
    <name evidence="6" type="ORF">Q619_VDC00489G0001</name>
</gene>
<accession>W1V5Y3</accession>
<evidence type="ECO:0000256" key="4">
    <source>
        <dbReference type="ARBA" id="ARBA00038652"/>
    </source>
</evidence>
<evidence type="ECO:0000256" key="2">
    <source>
        <dbReference type="ARBA" id="ARBA00022747"/>
    </source>
</evidence>
<dbReference type="PANTHER" id="PTHR43140:SF1">
    <property type="entry name" value="TYPE I RESTRICTION ENZYME ECOKI SPECIFICITY SUBUNIT"/>
    <property type="match status" value="1"/>
</dbReference>
<dbReference type="Proteomes" id="UP000018855">
    <property type="component" value="Unassembled WGS sequence"/>
</dbReference>
<keyword evidence="2" id="KW-0680">Restriction system</keyword>
<dbReference type="EMBL" id="AZMJ01000489">
    <property type="protein sequence ID" value="ETI99388.1"/>
    <property type="molecule type" value="Genomic_DNA"/>
</dbReference>
<comment type="caution">
    <text evidence="6">The sequence shown here is derived from an EMBL/GenBank/DDBJ whole genome shotgun (WGS) entry which is preliminary data.</text>
</comment>
<name>W1V5Y3_9FIRM</name>
<proteinExistence type="inferred from homology"/>
<dbReference type="AlphaFoldDB" id="W1V5Y3"/>
<comment type="subunit">
    <text evidence="4">The methyltransferase is composed of M and S polypeptides.</text>
</comment>
<organism evidence="6 7">
    <name type="scientific">Veillonella dispar DORA_11</name>
    <dbReference type="NCBI Taxonomy" id="1403949"/>
    <lineage>
        <taxon>Bacteria</taxon>
        <taxon>Bacillati</taxon>
        <taxon>Bacillota</taxon>
        <taxon>Negativicutes</taxon>
        <taxon>Veillonellales</taxon>
        <taxon>Veillonellaceae</taxon>
        <taxon>Veillonella</taxon>
    </lineage>
</organism>
<dbReference type="InterPro" id="IPR051212">
    <property type="entry name" value="Type-I_RE_S_subunit"/>
</dbReference>
<feature type="domain" description="Type I restriction modification DNA specificity" evidence="5">
    <location>
        <begin position="16"/>
        <end position="139"/>
    </location>
</feature>
<dbReference type="PANTHER" id="PTHR43140">
    <property type="entry name" value="TYPE-1 RESTRICTION ENZYME ECOKI SPECIFICITY PROTEIN"/>
    <property type="match status" value="1"/>
</dbReference>
<evidence type="ECO:0000313" key="7">
    <source>
        <dbReference type="Proteomes" id="UP000018855"/>
    </source>
</evidence>
<feature type="non-terminal residue" evidence="6">
    <location>
        <position position="142"/>
    </location>
</feature>
<reference evidence="6 7" key="1">
    <citation type="submission" date="2013-12" db="EMBL/GenBank/DDBJ databases">
        <title>A Varibaculum cambriense genome reconstructed from a premature infant gut community with otherwise low bacterial novelty that shifts toward anaerobic metabolism during the third week of life.</title>
        <authorList>
            <person name="Brown C.T."/>
            <person name="Sharon I."/>
            <person name="Thomas B.C."/>
            <person name="Castelle C.J."/>
            <person name="Morowitz M.J."/>
            <person name="Banfield J.F."/>
        </authorList>
    </citation>
    <scope>NUCLEOTIDE SEQUENCE [LARGE SCALE GENOMIC DNA]</scope>
    <source>
        <strain evidence="7">DORA_11</strain>
    </source>
</reference>
<feature type="non-terminal residue" evidence="6">
    <location>
        <position position="1"/>
    </location>
</feature>
<dbReference type="InterPro" id="IPR000055">
    <property type="entry name" value="Restrct_endonuc_typeI_TRD"/>
</dbReference>
<dbReference type="InterPro" id="IPR044946">
    <property type="entry name" value="Restrct_endonuc_typeI_TRD_sf"/>
</dbReference>
<protein>
    <submittedName>
        <fullName evidence="6">Type I restriction-modification system, S subunit</fullName>
    </submittedName>
</protein>
<evidence type="ECO:0000313" key="6">
    <source>
        <dbReference type="EMBL" id="ETI99388.1"/>
    </source>
</evidence>